<name>A0A8C2RW22_CAPHI</name>
<dbReference type="InterPro" id="IPR052243">
    <property type="entry name" value="Mito_inner_membrane_organizer"/>
</dbReference>
<reference evidence="4" key="1">
    <citation type="submission" date="2019-03" db="EMBL/GenBank/DDBJ databases">
        <title>Genome sequencing and reference-guided assembly of Black Bengal Goat (Capra hircus).</title>
        <authorList>
            <person name="Siddiki A.Z."/>
            <person name="Baten A."/>
            <person name="Billah M."/>
            <person name="Alam M.A.U."/>
            <person name="Shawrob K.S.M."/>
            <person name="Saha S."/>
            <person name="Chowdhury M."/>
            <person name="Rahman A.H."/>
            <person name="Stear M."/>
            <person name="Miah G."/>
            <person name="Das G.B."/>
            <person name="Hossain M.M."/>
            <person name="Kumkum M."/>
            <person name="Islam M.S."/>
            <person name="Mollah A.M."/>
            <person name="Ahsan A."/>
            <person name="Tusar F."/>
            <person name="Khan M.K.I."/>
        </authorList>
    </citation>
    <scope>NUCLEOTIDE SEQUENCE [LARGE SCALE GENOMIC DNA]</scope>
</reference>
<organism evidence="4">
    <name type="scientific">Capra hircus</name>
    <name type="common">Goat</name>
    <dbReference type="NCBI Taxonomy" id="9925"/>
    <lineage>
        <taxon>Eukaryota</taxon>
        <taxon>Metazoa</taxon>
        <taxon>Chordata</taxon>
        <taxon>Craniata</taxon>
        <taxon>Vertebrata</taxon>
        <taxon>Euteleostomi</taxon>
        <taxon>Mammalia</taxon>
        <taxon>Eutheria</taxon>
        <taxon>Laurasiatheria</taxon>
        <taxon>Artiodactyla</taxon>
        <taxon>Ruminantia</taxon>
        <taxon>Pecora</taxon>
        <taxon>Bovidae</taxon>
        <taxon>Caprinae</taxon>
        <taxon>Capra</taxon>
    </lineage>
</organism>
<dbReference type="GO" id="GO:0042407">
    <property type="term" value="P:cristae formation"/>
    <property type="evidence" value="ECO:0007669"/>
    <property type="project" value="TreeGrafter"/>
</dbReference>
<evidence type="ECO:0000256" key="1">
    <source>
        <dbReference type="ARBA" id="ARBA00023186"/>
    </source>
</evidence>
<dbReference type="Pfam" id="PF22774">
    <property type="entry name" value="DNAJC11_beta-barrel"/>
    <property type="match status" value="1"/>
</dbReference>
<dbReference type="GO" id="GO:0005739">
    <property type="term" value="C:mitochondrion"/>
    <property type="evidence" value="ECO:0007669"/>
    <property type="project" value="GOC"/>
</dbReference>
<feature type="domain" description="DnaJ-like protein C11 C-terminal" evidence="2">
    <location>
        <begin position="249"/>
        <end position="340"/>
    </location>
</feature>
<evidence type="ECO:0000313" key="4">
    <source>
        <dbReference type="Ensembl" id="ENSCHIP00010033735.1"/>
    </source>
</evidence>
<evidence type="ECO:0008006" key="5">
    <source>
        <dbReference type="Google" id="ProtNLM"/>
    </source>
</evidence>
<evidence type="ECO:0000259" key="3">
    <source>
        <dbReference type="Pfam" id="PF22774"/>
    </source>
</evidence>
<dbReference type="Pfam" id="PF11875">
    <property type="entry name" value="DnaJ-like_C11_C"/>
    <property type="match status" value="1"/>
</dbReference>
<reference evidence="4" key="2">
    <citation type="submission" date="2025-08" db="UniProtKB">
        <authorList>
            <consortium name="Ensembl"/>
        </authorList>
    </citation>
    <scope>IDENTIFICATION</scope>
</reference>
<dbReference type="PANTHER" id="PTHR44157">
    <property type="entry name" value="DNAJ HOMOLOG SUBFAMILY C MEMBER 11"/>
    <property type="match status" value="1"/>
</dbReference>
<sequence length="411" mass="46619">MRYFPPGAAFKHVLSWIWKASRRKDTPGMAESLGRLWLEGEGQREVGLPAAGVVSTKRRIRCFVNTLGFSFAVLSDPQTRAIYDIYGKRGLEMEGWEVVERRRTPAEIREEFERLQREREERRLQQRTNPKGTISVGIDATDLFDRYEEEYEDVAGFFGTVVEYGAERKISRHSVLGAAVSIGVPQGVSLKIKLNRASQTYFFPVHLTDQLLPSAVFYATVGPLVVYFALHRLVIRPYLRAQKEKELEKQRESTATDILQKKQEAEAAVRLMQESVRRIIEAEESRMGLIIVNAWYGKFVNDKSKKSEKVKVIDVTVPLQCLVKDSKLILTEASKVGARGRWEGHLGKRDPPRGHVTAAEPIMLPCSLCGVRPRTQVTATRERLTSASQPATRLSIHSFVHLSFHLLPSVF</sequence>
<dbReference type="InterPro" id="IPR055225">
    <property type="entry name" value="DNAJC11-like_beta-barrel"/>
</dbReference>
<evidence type="ECO:0000259" key="2">
    <source>
        <dbReference type="Pfam" id="PF11875"/>
    </source>
</evidence>
<protein>
    <recommendedName>
        <fullName evidence="5">DnaJ heat shock protein family (Hsp40) member C11</fullName>
    </recommendedName>
</protein>
<accession>A0A8C2RW22</accession>
<dbReference type="PANTHER" id="PTHR44157:SF1">
    <property type="entry name" value="DNAJ HOMOLOG SUBFAMILY C MEMBER 11"/>
    <property type="match status" value="1"/>
</dbReference>
<dbReference type="AlphaFoldDB" id="A0A8C2RW22"/>
<dbReference type="InterPro" id="IPR024586">
    <property type="entry name" value="DnaJ-like_C11_C"/>
</dbReference>
<dbReference type="Ensembl" id="ENSCHIT00010047443.1">
    <property type="protein sequence ID" value="ENSCHIP00010033735.1"/>
    <property type="gene ID" value="ENSCHIG00010024646.1"/>
</dbReference>
<proteinExistence type="predicted"/>
<feature type="domain" description="DNAJC11-like beta-barrel" evidence="3">
    <location>
        <begin position="157"/>
        <end position="201"/>
    </location>
</feature>
<keyword evidence="1" id="KW-0143">Chaperone</keyword>